<evidence type="ECO:0000256" key="1">
    <source>
        <dbReference type="ARBA" id="ARBA00006961"/>
    </source>
</evidence>
<comment type="caution">
    <text evidence="2">The sequence shown here is derived from an EMBL/GenBank/DDBJ whole genome shotgun (WGS) entry which is preliminary data.</text>
</comment>
<sequence>MAKVYIVIYTTYSHIYKMAKGPPRVWRRSHDLSGSWDLVRGTNVPVITAEQLAEADGFIFGFGTRFGQMPTQFKSYAKIILHCLQASVNRFLNSTGGLWTCRQIRRYLHFHRLSTWWAGNHHLHHLALSGSSWHHLCAPRLCQPQPFDISTVSGGSPYGAGCIAGGDGSRQLSESELAVAKTQGENFGKLIKTYAVVLPGYIYYCTRQHLQLNNLVY</sequence>
<keyword evidence="3" id="KW-1185">Reference proteome</keyword>
<evidence type="ECO:0000313" key="3">
    <source>
        <dbReference type="Proteomes" id="UP000274822"/>
    </source>
</evidence>
<dbReference type="AlphaFoldDB" id="A0A433QLF6"/>
<proteinExistence type="inferred from homology"/>
<dbReference type="GO" id="GO:0016020">
    <property type="term" value="C:membrane"/>
    <property type="evidence" value="ECO:0007669"/>
    <property type="project" value="TreeGrafter"/>
</dbReference>
<protein>
    <submittedName>
        <fullName evidence="2">NAD(P)H:quinone oxidoreductase, type IV</fullName>
    </submittedName>
</protein>
<accession>A0A433QLF6</accession>
<organism evidence="2 3">
    <name type="scientific">Jimgerdemannia flammicorona</name>
    <dbReference type="NCBI Taxonomy" id="994334"/>
    <lineage>
        <taxon>Eukaryota</taxon>
        <taxon>Fungi</taxon>
        <taxon>Fungi incertae sedis</taxon>
        <taxon>Mucoromycota</taxon>
        <taxon>Mucoromycotina</taxon>
        <taxon>Endogonomycetes</taxon>
        <taxon>Endogonales</taxon>
        <taxon>Endogonaceae</taxon>
        <taxon>Jimgerdemannia</taxon>
    </lineage>
</organism>
<dbReference type="InterPro" id="IPR029039">
    <property type="entry name" value="Flavoprotein-like_sf"/>
</dbReference>
<dbReference type="Gene3D" id="3.40.50.360">
    <property type="match status" value="1"/>
</dbReference>
<dbReference type="PANTHER" id="PTHR30546">
    <property type="entry name" value="FLAVODOXIN-RELATED PROTEIN WRBA-RELATED"/>
    <property type="match status" value="1"/>
</dbReference>
<comment type="similarity">
    <text evidence="1">Belongs to the WrbA family.</text>
</comment>
<dbReference type="EMBL" id="RBNJ01003723">
    <property type="protein sequence ID" value="RUS30599.1"/>
    <property type="molecule type" value="Genomic_DNA"/>
</dbReference>
<dbReference type="SUPFAM" id="SSF52218">
    <property type="entry name" value="Flavoproteins"/>
    <property type="match status" value="1"/>
</dbReference>
<dbReference type="PANTHER" id="PTHR30546:SF23">
    <property type="entry name" value="FLAVOPROTEIN-LIKE PROTEIN YCP4-RELATED"/>
    <property type="match status" value="1"/>
</dbReference>
<gene>
    <name evidence="2" type="ORF">BC938DRAFT_479200</name>
</gene>
<reference evidence="2 3" key="1">
    <citation type="journal article" date="2018" name="New Phytol.">
        <title>Phylogenomics of Endogonaceae and evolution of mycorrhizas within Mucoromycota.</title>
        <authorList>
            <person name="Chang Y."/>
            <person name="Desiro A."/>
            <person name="Na H."/>
            <person name="Sandor L."/>
            <person name="Lipzen A."/>
            <person name="Clum A."/>
            <person name="Barry K."/>
            <person name="Grigoriev I.V."/>
            <person name="Martin F.M."/>
            <person name="Stajich J.E."/>
            <person name="Smith M.E."/>
            <person name="Bonito G."/>
            <person name="Spatafora J.W."/>
        </authorList>
    </citation>
    <scope>NUCLEOTIDE SEQUENCE [LARGE SCALE GENOMIC DNA]</scope>
    <source>
        <strain evidence="2 3">AD002</strain>
    </source>
</reference>
<dbReference type="Proteomes" id="UP000274822">
    <property type="component" value="Unassembled WGS sequence"/>
</dbReference>
<dbReference type="GO" id="GO:0003955">
    <property type="term" value="F:NAD(P)H dehydrogenase (quinone) activity"/>
    <property type="evidence" value="ECO:0007669"/>
    <property type="project" value="TreeGrafter"/>
</dbReference>
<evidence type="ECO:0000313" key="2">
    <source>
        <dbReference type="EMBL" id="RUS30599.1"/>
    </source>
</evidence>
<name>A0A433QLF6_9FUNG</name>